<reference evidence="3" key="1">
    <citation type="submission" date="2021-10" db="EMBL/GenBank/DDBJ databases">
        <title>The diversity and Nitrogen Metabolism of Culturable Nitrate-Utilizing Bacteria Within the Oxygen Minimum Zone of the Changjiang (Yangtze River)Estuary.</title>
        <authorList>
            <person name="Zhang D."/>
            <person name="Zheng J."/>
            <person name="Liu S."/>
            <person name="He W."/>
        </authorList>
    </citation>
    <scope>NUCLEOTIDE SEQUENCE</scope>
    <source>
        <strain evidence="3">FXH-223</strain>
    </source>
</reference>
<dbReference type="InterPro" id="IPR010982">
    <property type="entry name" value="Lambda_DNA-bd_dom_sf"/>
</dbReference>
<comment type="caution">
    <text evidence="3">The sequence shown here is derived from an EMBL/GenBank/DDBJ whole genome shotgun (WGS) entry which is preliminary data.</text>
</comment>
<feature type="domain" description="HTH cro/C1-type" evidence="2">
    <location>
        <begin position="30"/>
        <end position="84"/>
    </location>
</feature>
<keyword evidence="4" id="KW-1185">Reference proteome</keyword>
<organism evidence="3 4">
    <name type="scientific">Alloalcanivorax marinus</name>
    <dbReference type="NCBI Taxonomy" id="1177169"/>
    <lineage>
        <taxon>Bacteria</taxon>
        <taxon>Pseudomonadati</taxon>
        <taxon>Pseudomonadota</taxon>
        <taxon>Gammaproteobacteria</taxon>
        <taxon>Oceanospirillales</taxon>
        <taxon>Alcanivoracaceae</taxon>
        <taxon>Alloalcanivorax</taxon>
    </lineage>
</organism>
<sequence length="139" mass="15195">MKSSAPKGSNNLTAIPPPVARALRQLGHDLSVARRTRRWTQQDLAQRMDTSVSTVRRMEDGNPGTALHTFLRALHVLGRLEDMVRIMALDQDTLGLELTQQQLPQRVRSAGGEKTKATPSGAPAEDGQSDTDDDELKGL</sequence>
<dbReference type="GO" id="GO:0003677">
    <property type="term" value="F:DNA binding"/>
    <property type="evidence" value="ECO:0007669"/>
    <property type="project" value="InterPro"/>
</dbReference>
<dbReference type="PROSITE" id="PS50943">
    <property type="entry name" value="HTH_CROC1"/>
    <property type="match status" value="1"/>
</dbReference>
<dbReference type="SUPFAM" id="SSF47413">
    <property type="entry name" value="lambda repressor-like DNA-binding domains"/>
    <property type="match status" value="1"/>
</dbReference>
<dbReference type="EMBL" id="JAJGNA010000037">
    <property type="protein sequence ID" value="MCC4310406.1"/>
    <property type="molecule type" value="Genomic_DNA"/>
</dbReference>
<evidence type="ECO:0000313" key="3">
    <source>
        <dbReference type="EMBL" id="MCC4310406.1"/>
    </source>
</evidence>
<name>A0A9Q3UQU1_9GAMM</name>
<dbReference type="RefSeq" id="WP_228235074.1">
    <property type="nucleotide sequence ID" value="NZ_JAJGNA010000037.1"/>
</dbReference>
<dbReference type="CDD" id="cd00093">
    <property type="entry name" value="HTH_XRE"/>
    <property type="match status" value="1"/>
</dbReference>
<dbReference type="Pfam" id="PF13560">
    <property type="entry name" value="HTH_31"/>
    <property type="match status" value="1"/>
</dbReference>
<evidence type="ECO:0000313" key="4">
    <source>
        <dbReference type="Proteomes" id="UP001108027"/>
    </source>
</evidence>
<dbReference type="InterPro" id="IPR001387">
    <property type="entry name" value="Cro/C1-type_HTH"/>
</dbReference>
<feature type="compositionally biased region" description="Acidic residues" evidence="1">
    <location>
        <begin position="127"/>
        <end position="139"/>
    </location>
</feature>
<proteinExistence type="predicted"/>
<dbReference type="Gene3D" id="1.10.260.40">
    <property type="entry name" value="lambda repressor-like DNA-binding domains"/>
    <property type="match status" value="1"/>
</dbReference>
<evidence type="ECO:0000256" key="1">
    <source>
        <dbReference type="SAM" id="MobiDB-lite"/>
    </source>
</evidence>
<dbReference type="Proteomes" id="UP001108027">
    <property type="component" value="Unassembled WGS sequence"/>
</dbReference>
<protein>
    <submittedName>
        <fullName evidence="3">Helix-turn-helix domain-containing protein</fullName>
    </submittedName>
</protein>
<feature type="region of interest" description="Disordered" evidence="1">
    <location>
        <begin position="103"/>
        <end position="139"/>
    </location>
</feature>
<gene>
    <name evidence="3" type="ORF">LL252_17705</name>
</gene>
<accession>A0A9Q3UQU1</accession>
<dbReference type="AlphaFoldDB" id="A0A9Q3UQU1"/>
<evidence type="ECO:0000259" key="2">
    <source>
        <dbReference type="PROSITE" id="PS50943"/>
    </source>
</evidence>